<dbReference type="InterPro" id="IPR013741">
    <property type="entry name" value="KorB_domain"/>
</dbReference>
<evidence type="ECO:0000313" key="3">
    <source>
        <dbReference type="EMBL" id="RDH41345.1"/>
    </source>
</evidence>
<dbReference type="Pfam" id="PF08535">
    <property type="entry name" value="KorB"/>
    <property type="match status" value="1"/>
</dbReference>
<dbReference type="Gene3D" id="3.90.1530.30">
    <property type="match status" value="1"/>
</dbReference>
<protein>
    <submittedName>
        <fullName evidence="3">ParB/RepB/Spo0J family partition protein</fullName>
    </submittedName>
</protein>
<dbReference type="GO" id="GO:0003677">
    <property type="term" value="F:DNA binding"/>
    <property type="evidence" value="ECO:0007669"/>
    <property type="project" value="InterPro"/>
</dbReference>
<dbReference type="Pfam" id="PF02195">
    <property type="entry name" value="ParB_N"/>
    <property type="match status" value="1"/>
</dbReference>
<dbReference type="RefSeq" id="WP_094789971.1">
    <property type="nucleotide sequence ID" value="NZ_NDXW01000010.1"/>
</dbReference>
<dbReference type="PANTHER" id="PTHR33375">
    <property type="entry name" value="CHROMOSOME-PARTITIONING PROTEIN PARB-RELATED"/>
    <property type="match status" value="1"/>
</dbReference>
<dbReference type="SMART" id="SM00470">
    <property type="entry name" value="ParB"/>
    <property type="match status" value="1"/>
</dbReference>
<dbReference type="GO" id="GO:0007059">
    <property type="term" value="P:chromosome segregation"/>
    <property type="evidence" value="ECO:0007669"/>
    <property type="project" value="TreeGrafter"/>
</dbReference>
<dbReference type="PANTHER" id="PTHR33375:SF1">
    <property type="entry name" value="CHROMOSOME-PARTITIONING PROTEIN PARB-RELATED"/>
    <property type="match status" value="1"/>
</dbReference>
<comment type="similarity">
    <text evidence="1">Belongs to the ParB family.</text>
</comment>
<evidence type="ECO:0000256" key="1">
    <source>
        <dbReference type="ARBA" id="ARBA00006295"/>
    </source>
</evidence>
<gene>
    <name evidence="3" type="ORF">B9G39_29180</name>
    <name evidence="4" type="ORF">B9G39_29295</name>
</gene>
<dbReference type="InterPro" id="IPR050336">
    <property type="entry name" value="Chromosome_partition/occlusion"/>
</dbReference>
<proteinExistence type="inferred from homology"/>
<reference evidence="3 5" key="1">
    <citation type="submission" date="2017-04" db="EMBL/GenBank/DDBJ databases">
        <title>Draft genome sequence of Zooshikella ganghwensis VG4 isolated from Red Sea sediments.</title>
        <authorList>
            <person name="Rehman Z."/>
            <person name="Alam I."/>
            <person name="Kamau A."/>
            <person name="Bajic V."/>
            <person name="Leiknes T."/>
        </authorList>
    </citation>
    <scope>NUCLEOTIDE SEQUENCE [LARGE SCALE GENOMIC DNA]</scope>
    <source>
        <strain evidence="3 5">VG4</strain>
    </source>
</reference>
<dbReference type="SUPFAM" id="SSF110849">
    <property type="entry name" value="ParB/Sulfiredoxin"/>
    <property type="match status" value="1"/>
</dbReference>
<dbReference type="AlphaFoldDB" id="A0A4P9VE58"/>
<dbReference type="Proteomes" id="UP000257039">
    <property type="component" value="Unassembled WGS sequence"/>
</dbReference>
<dbReference type="InterPro" id="IPR036086">
    <property type="entry name" value="ParB/Sulfiredoxin_sf"/>
</dbReference>
<evidence type="ECO:0000259" key="2">
    <source>
        <dbReference type="SMART" id="SM00470"/>
    </source>
</evidence>
<dbReference type="InterPro" id="IPR004437">
    <property type="entry name" value="ParB/RepB/Spo0J"/>
</dbReference>
<dbReference type="InterPro" id="IPR003115">
    <property type="entry name" value="ParB_N"/>
</dbReference>
<keyword evidence="5" id="KW-1185">Reference proteome</keyword>
<dbReference type="GO" id="GO:0005694">
    <property type="term" value="C:chromosome"/>
    <property type="evidence" value="ECO:0007669"/>
    <property type="project" value="TreeGrafter"/>
</dbReference>
<dbReference type="Gene3D" id="1.10.10.2830">
    <property type="match status" value="1"/>
</dbReference>
<sequence length="317" mass="36094">MKNTDKLHSIPIENIYPDTQQDRQNIDQKKLEELASSIRTSQQVFSPLSVKPHPSEANKFILIGGERRWRAAKLAGMQQVPVIVRNNDAKANSLEMLIDNLLREDLSGYELSYALQKRLNEGWTTSDLAKHLGKSKPWVSKYTSIFKLNERIQALYKEKIITDISKLQRLAKLPEKTLNIALKKIREGENAIEVLKVLENIAKYPEPLQDAYADCAIQDLKLLKKASKLDDDELDDFIKRAQKDNSSEHLSEFLEERIPSKTSKKTKAHIALQLNLHTARELLKDLRYAAESIAEMDLQQCEATLNAYLSEKATGSA</sequence>
<dbReference type="EMBL" id="NDXW01000010">
    <property type="protein sequence ID" value="RDH41345.1"/>
    <property type="molecule type" value="Genomic_DNA"/>
</dbReference>
<organism evidence="3 5">
    <name type="scientific">Zooshikella ganghwensis</name>
    <dbReference type="NCBI Taxonomy" id="202772"/>
    <lineage>
        <taxon>Bacteria</taxon>
        <taxon>Pseudomonadati</taxon>
        <taxon>Pseudomonadota</taxon>
        <taxon>Gammaproteobacteria</taxon>
        <taxon>Oceanospirillales</taxon>
        <taxon>Zooshikellaceae</taxon>
        <taxon>Zooshikella</taxon>
    </lineage>
</organism>
<dbReference type="NCBIfam" id="TIGR00180">
    <property type="entry name" value="parB_part"/>
    <property type="match status" value="1"/>
</dbReference>
<comment type="caution">
    <text evidence="3">The sequence shown here is derived from an EMBL/GenBank/DDBJ whole genome shotgun (WGS) entry which is preliminary data.</text>
</comment>
<feature type="domain" description="ParB-like N-terminal" evidence="2">
    <location>
        <begin position="8"/>
        <end position="98"/>
    </location>
</feature>
<evidence type="ECO:0000313" key="5">
    <source>
        <dbReference type="Proteomes" id="UP000257039"/>
    </source>
</evidence>
<name>A0A4P9VE58_9GAMM</name>
<evidence type="ECO:0000313" key="4">
    <source>
        <dbReference type="EMBL" id="RDH41368.1"/>
    </source>
</evidence>
<dbReference type="EMBL" id="NDXW01000010">
    <property type="protein sequence ID" value="RDH41368.1"/>
    <property type="molecule type" value="Genomic_DNA"/>
</dbReference>
<accession>A0A4P9VE58</accession>